<gene>
    <name evidence="1" type="ORF">A8926_3738</name>
</gene>
<organism evidence="1 2">
    <name type="scientific">Saccharopolyspora spinosa</name>
    <dbReference type="NCBI Taxonomy" id="60894"/>
    <lineage>
        <taxon>Bacteria</taxon>
        <taxon>Bacillati</taxon>
        <taxon>Actinomycetota</taxon>
        <taxon>Actinomycetes</taxon>
        <taxon>Pseudonocardiales</taxon>
        <taxon>Pseudonocardiaceae</taxon>
        <taxon>Saccharopolyspora</taxon>
    </lineage>
</organism>
<sequence length="114" mass="12381">MSQRTARDLVAARSGWICEVCGSATATNFHHRKNASQGGLWLPSNGLHLCGSGTTGCHGRITQNPADAYRLGWSVPSWQDPRAVTVFVFSHGMVLLDDAGRYLHTDQEVPCRAS</sequence>
<evidence type="ECO:0000313" key="1">
    <source>
        <dbReference type="EMBL" id="PKW15956.1"/>
    </source>
</evidence>
<dbReference type="RefSeq" id="WP_010696548.1">
    <property type="nucleotide sequence ID" value="NZ_CP061007.1"/>
</dbReference>
<name>A0A2N3XZ40_SACSN</name>
<evidence type="ECO:0000313" key="2">
    <source>
        <dbReference type="Proteomes" id="UP000233786"/>
    </source>
</evidence>
<accession>A0A2N3XZ40</accession>
<reference evidence="1" key="1">
    <citation type="submission" date="2017-12" db="EMBL/GenBank/DDBJ databases">
        <title>Sequencing the genomes of 1000 Actinobacteria strains.</title>
        <authorList>
            <person name="Klenk H.-P."/>
        </authorList>
    </citation>
    <scope>NUCLEOTIDE SEQUENCE [LARGE SCALE GENOMIC DNA]</scope>
    <source>
        <strain evidence="1">DSM 44228</strain>
    </source>
</reference>
<dbReference type="Proteomes" id="UP000233786">
    <property type="component" value="Unassembled WGS sequence"/>
</dbReference>
<dbReference type="OrthoDB" id="5124189at2"/>
<protein>
    <recommendedName>
        <fullName evidence="3">HNH endonuclease</fullName>
    </recommendedName>
</protein>
<proteinExistence type="predicted"/>
<keyword evidence="2" id="KW-1185">Reference proteome</keyword>
<dbReference type="STRING" id="994479.GCA_000194155_03479"/>
<comment type="caution">
    <text evidence="1">The sequence shown here is derived from an EMBL/GenBank/DDBJ whole genome shotgun (WGS) entry which is preliminary data.</text>
</comment>
<dbReference type="AlphaFoldDB" id="A0A2N3XZ40"/>
<dbReference type="EMBL" id="PJNB01000001">
    <property type="protein sequence ID" value="PKW15956.1"/>
    <property type="molecule type" value="Genomic_DNA"/>
</dbReference>
<evidence type="ECO:0008006" key="3">
    <source>
        <dbReference type="Google" id="ProtNLM"/>
    </source>
</evidence>